<dbReference type="RefSeq" id="WP_154430847.1">
    <property type="nucleotide sequence ID" value="NZ_VUNI01000028.1"/>
</dbReference>
<keyword evidence="1" id="KW-0472">Membrane</keyword>
<feature type="transmembrane region" description="Helical" evidence="1">
    <location>
        <begin position="137"/>
        <end position="154"/>
    </location>
</feature>
<proteinExistence type="predicted"/>
<feature type="transmembrane region" description="Helical" evidence="1">
    <location>
        <begin position="25"/>
        <end position="46"/>
    </location>
</feature>
<accession>A0A6L5YTU1</accession>
<organism evidence="2 3">
    <name type="scientific">Roseburia porci</name>
    <dbReference type="NCBI Taxonomy" id="2605790"/>
    <lineage>
        <taxon>Bacteria</taxon>
        <taxon>Bacillati</taxon>
        <taxon>Bacillota</taxon>
        <taxon>Clostridia</taxon>
        <taxon>Lachnospirales</taxon>
        <taxon>Lachnospiraceae</taxon>
        <taxon>Roseburia</taxon>
    </lineage>
</organism>
<feature type="transmembrane region" description="Helical" evidence="1">
    <location>
        <begin position="106"/>
        <end position="125"/>
    </location>
</feature>
<evidence type="ECO:0000313" key="2">
    <source>
        <dbReference type="EMBL" id="MST75880.1"/>
    </source>
</evidence>
<protein>
    <recommendedName>
        <fullName evidence="4">ABC transporter permease</fullName>
    </recommendedName>
</protein>
<evidence type="ECO:0000313" key="3">
    <source>
        <dbReference type="Proteomes" id="UP000474024"/>
    </source>
</evidence>
<feature type="transmembrane region" description="Helical" evidence="1">
    <location>
        <begin position="52"/>
        <end position="75"/>
    </location>
</feature>
<keyword evidence="3" id="KW-1185">Reference proteome</keyword>
<comment type="caution">
    <text evidence="2">The sequence shown here is derived from an EMBL/GenBank/DDBJ whole genome shotgun (WGS) entry which is preliminary data.</text>
</comment>
<dbReference type="EMBL" id="VUNI01000028">
    <property type="protein sequence ID" value="MST75880.1"/>
    <property type="molecule type" value="Genomic_DNA"/>
</dbReference>
<dbReference type="Proteomes" id="UP000474024">
    <property type="component" value="Unassembled WGS sequence"/>
</dbReference>
<keyword evidence="1" id="KW-0812">Transmembrane</keyword>
<dbReference type="AlphaFoldDB" id="A0A6L5YTU1"/>
<keyword evidence="1" id="KW-1133">Transmembrane helix</keyword>
<evidence type="ECO:0000256" key="1">
    <source>
        <dbReference type="SAM" id="Phobius"/>
    </source>
</evidence>
<sequence>MDLKTLTKIECKNWKRRMIDETSGTYVLIYMGFIFVIFSSMLYGFRNNKDDISALSGLAAFTVILYQSVTVYLSYVMEKGKRVNIFEKYIYTPVDLAMLRKAKLIVAARIIAIPVIGGQMASLLIRLTDPDHQGGSLLDAGVYIPAIIGGFFLLEKMIEYRILCHKASGHRAL</sequence>
<evidence type="ECO:0008006" key="4">
    <source>
        <dbReference type="Google" id="ProtNLM"/>
    </source>
</evidence>
<gene>
    <name evidence="2" type="ORF">FYJ75_12920</name>
</gene>
<reference evidence="2 3" key="1">
    <citation type="submission" date="2019-08" db="EMBL/GenBank/DDBJ databases">
        <title>In-depth cultivation of the pig gut microbiome towards novel bacterial diversity and tailored functional studies.</title>
        <authorList>
            <person name="Wylensek D."/>
            <person name="Hitch T.C.A."/>
            <person name="Clavel T."/>
        </authorList>
    </citation>
    <scope>NUCLEOTIDE SEQUENCE [LARGE SCALE GENOMIC DNA]</scope>
    <source>
        <strain evidence="2 3">MUC/MUC-530-WT-4D</strain>
    </source>
</reference>
<name>A0A6L5YTU1_9FIRM</name>